<protein>
    <submittedName>
        <fullName evidence="1">Uncharacterized protein</fullName>
    </submittedName>
</protein>
<evidence type="ECO:0000313" key="1">
    <source>
        <dbReference type="EMBL" id="GDY74229.1"/>
    </source>
</evidence>
<name>A0A4D4MS67_STRAX</name>
<dbReference type="Proteomes" id="UP000299211">
    <property type="component" value="Unassembled WGS sequence"/>
</dbReference>
<evidence type="ECO:0000313" key="2">
    <source>
        <dbReference type="Proteomes" id="UP000299211"/>
    </source>
</evidence>
<sequence>MEQVHAREDLLPGAARPALLVRLGGRDSVGAQLGRGQDPALRVGQVVEGAGESGVLWFMKRGFPRPIRPLTAVTRPSTIRDKVTLKYGRSTAERGWSGGETVRVTALDACIS</sequence>
<dbReference type="AlphaFoldDB" id="A0A4D4MS67"/>
<comment type="caution">
    <text evidence="1">The sequence shown here is derived from an EMBL/GenBank/DDBJ whole genome shotgun (WGS) entry which is preliminary data.</text>
</comment>
<organism evidence="1 2">
    <name type="scientific">Streptomyces avermitilis</name>
    <dbReference type="NCBI Taxonomy" id="33903"/>
    <lineage>
        <taxon>Bacteria</taxon>
        <taxon>Bacillati</taxon>
        <taxon>Actinomycetota</taxon>
        <taxon>Actinomycetes</taxon>
        <taxon>Kitasatosporales</taxon>
        <taxon>Streptomycetaceae</taxon>
        <taxon>Streptomyces</taxon>
    </lineage>
</organism>
<gene>
    <name evidence="1" type="ORF">SAV31267_037140</name>
</gene>
<reference evidence="1 2" key="1">
    <citation type="submission" date="2019-04" db="EMBL/GenBank/DDBJ databases">
        <title>Draft genome sequences of Streptomyces avermitilis ATCC 31267.</title>
        <authorList>
            <person name="Komaki H."/>
            <person name="Tamura T."/>
            <person name="Hosoyama A."/>
        </authorList>
    </citation>
    <scope>NUCLEOTIDE SEQUENCE [LARGE SCALE GENOMIC DNA]</scope>
    <source>
        <strain evidence="1 2">ATCC 31267</strain>
    </source>
</reference>
<dbReference type="EMBL" id="BJHY01000001">
    <property type="protein sequence ID" value="GDY74229.1"/>
    <property type="molecule type" value="Genomic_DNA"/>
</dbReference>
<accession>A0A4D4MS67</accession>
<proteinExistence type="predicted"/>